<evidence type="ECO:0000313" key="2">
    <source>
        <dbReference type="EMBL" id="GGS42559.1"/>
    </source>
</evidence>
<evidence type="ECO:0000313" key="3">
    <source>
        <dbReference type="Proteomes" id="UP000660680"/>
    </source>
</evidence>
<dbReference type="Proteomes" id="UP000660680">
    <property type="component" value="Unassembled WGS sequence"/>
</dbReference>
<accession>A0A918GKE9</accession>
<feature type="transmembrane region" description="Helical" evidence="1">
    <location>
        <begin position="145"/>
        <end position="164"/>
    </location>
</feature>
<feature type="transmembrane region" description="Helical" evidence="1">
    <location>
        <begin position="80"/>
        <end position="100"/>
    </location>
</feature>
<feature type="transmembrane region" description="Helical" evidence="1">
    <location>
        <begin position="112"/>
        <end position="133"/>
    </location>
</feature>
<dbReference type="InterPro" id="IPR049713">
    <property type="entry name" value="Pr6Pr-like"/>
</dbReference>
<gene>
    <name evidence="2" type="ORF">GCM10010171_41870</name>
</gene>
<proteinExistence type="predicted"/>
<dbReference type="NCBIfam" id="NF038065">
    <property type="entry name" value="Pr6Pr"/>
    <property type="match status" value="1"/>
</dbReference>
<keyword evidence="1" id="KW-0472">Membrane</keyword>
<name>A0A918GKE9_9PSEU</name>
<feature type="transmembrane region" description="Helical" evidence="1">
    <location>
        <begin position="184"/>
        <end position="204"/>
    </location>
</feature>
<evidence type="ECO:0008006" key="4">
    <source>
        <dbReference type="Google" id="ProtNLM"/>
    </source>
</evidence>
<evidence type="ECO:0000256" key="1">
    <source>
        <dbReference type="SAM" id="Phobius"/>
    </source>
</evidence>
<keyword evidence="1" id="KW-0812">Transmembrane</keyword>
<protein>
    <recommendedName>
        <fullName evidence="4">F420-dependent oxidoreductase</fullName>
    </recommendedName>
</protein>
<organism evidence="2 3">
    <name type="scientific">Actinokineospora fastidiosa</name>
    <dbReference type="NCBI Taxonomy" id="1816"/>
    <lineage>
        <taxon>Bacteria</taxon>
        <taxon>Bacillati</taxon>
        <taxon>Actinomycetota</taxon>
        <taxon>Actinomycetes</taxon>
        <taxon>Pseudonocardiales</taxon>
        <taxon>Pseudonocardiaceae</taxon>
        <taxon>Actinokineospora</taxon>
    </lineage>
</organism>
<feature type="transmembrane region" description="Helical" evidence="1">
    <location>
        <begin position="47"/>
        <end position="68"/>
    </location>
</feature>
<reference evidence="2" key="2">
    <citation type="submission" date="2020-09" db="EMBL/GenBank/DDBJ databases">
        <authorList>
            <person name="Sun Q."/>
            <person name="Ohkuma M."/>
        </authorList>
    </citation>
    <scope>NUCLEOTIDE SEQUENCE</scope>
    <source>
        <strain evidence="2">JCM 3276</strain>
    </source>
</reference>
<keyword evidence="1" id="KW-1133">Transmembrane helix</keyword>
<reference evidence="2" key="1">
    <citation type="journal article" date="2014" name="Int. J. Syst. Evol. Microbiol.">
        <title>Complete genome sequence of Corynebacterium casei LMG S-19264T (=DSM 44701T), isolated from a smear-ripened cheese.</title>
        <authorList>
            <consortium name="US DOE Joint Genome Institute (JGI-PGF)"/>
            <person name="Walter F."/>
            <person name="Albersmeier A."/>
            <person name="Kalinowski J."/>
            <person name="Ruckert C."/>
        </authorList>
    </citation>
    <scope>NUCLEOTIDE SEQUENCE</scope>
    <source>
        <strain evidence="2">JCM 3276</strain>
    </source>
</reference>
<comment type="caution">
    <text evidence="2">The sequence shown here is derived from an EMBL/GenBank/DDBJ whole genome shotgun (WGS) entry which is preliminary data.</text>
</comment>
<keyword evidence="3" id="KW-1185">Reference proteome</keyword>
<dbReference type="AlphaFoldDB" id="A0A918GKE9"/>
<dbReference type="EMBL" id="BMRB01000003">
    <property type="protein sequence ID" value="GGS42559.1"/>
    <property type="molecule type" value="Genomic_DNA"/>
</dbReference>
<sequence>MFTHMRPTSRLWFGLTALVALAGLAVQTTVSITATSGQFETAAGRVFNMLCYFTIQSNLIVCATHALLARDPNRTGPVFAAFRLAGLIGITVTGVVYHTVLRSLYDLTGLAHIADLLLHTATPILTVVGWLLFGPRARIGLRTALHALLFPALYLVFTLIRGPIAEFYPYPFLDVALNGYGSVLLNSLAVAVLFLLLAFGALALDRVLTRAPAEAGSPR</sequence>